<dbReference type="SUPFAM" id="SSF52540">
    <property type="entry name" value="P-loop containing nucleoside triphosphate hydrolases"/>
    <property type="match status" value="1"/>
</dbReference>
<keyword evidence="12" id="KW-1185">Reference proteome</keyword>
<dbReference type="Gene3D" id="3.40.50.2300">
    <property type="match status" value="1"/>
</dbReference>
<feature type="domain" description="Sigma-54 factor interaction" evidence="9">
    <location>
        <begin position="146"/>
        <end position="375"/>
    </location>
</feature>
<evidence type="ECO:0000256" key="1">
    <source>
        <dbReference type="ARBA" id="ARBA00022741"/>
    </source>
</evidence>
<dbReference type="Gene3D" id="1.10.8.60">
    <property type="match status" value="1"/>
</dbReference>
<dbReference type="Gene3D" id="3.40.50.300">
    <property type="entry name" value="P-loop containing nucleotide triphosphate hydrolases"/>
    <property type="match status" value="1"/>
</dbReference>
<feature type="modified residue" description="4-aspartylphosphate" evidence="8">
    <location>
        <position position="58"/>
    </location>
</feature>
<dbReference type="PANTHER" id="PTHR32071:SF57">
    <property type="entry name" value="C4-DICARBOXYLATE TRANSPORT TRANSCRIPTIONAL REGULATORY PROTEIN DCTD"/>
    <property type="match status" value="1"/>
</dbReference>
<evidence type="ECO:0000259" key="10">
    <source>
        <dbReference type="PROSITE" id="PS50110"/>
    </source>
</evidence>
<dbReference type="InterPro" id="IPR025943">
    <property type="entry name" value="Sigma_54_int_dom_ATP-bd_2"/>
</dbReference>
<dbReference type="PROSITE" id="PS00676">
    <property type="entry name" value="SIGMA54_INTERACT_2"/>
    <property type="match status" value="1"/>
</dbReference>
<dbReference type="CDD" id="cd17549">
    <property type="entry name" value="REC_DctD-like"/>
    <property type="match status" value="1"/>
</dbReference>
<reference evidence="11" key="1">
    <citation type="submission" date="2023-07" db="EMBL/GenBank/DDBJ databases">
        <authorList>
            <person name="Kim M."/>
        </authorList>
    </citation>
    <scope>NUCLEOTIDE SEQUENCE</scope>
    <source>
        <strain evidence="11">BIUV-7</strain>
    </source>
</reference>
<evidence type="ECO:0000313" key="12">
    <source>
        <dbReference type="Proteomes" id="UP001169764"/>
    </source>
</evidence>
<dbReference type="PROSITE" id="PS50110">
    <property type="entry name" value="RESPONSE_REGULATORY"/>
    <property type="match status" value="1"/>
</dbReference>
<keyword evidence="8" id="KW-0597">Phosphoprotein</keyword>
<dbReference type="PROSITE" id="PS00688">
    <property type="entry name" value="SIGMA54_INTERACT_3"/>
    <property type="match status" value="1"/>
</dbReference>
<evidence type="ECO:0000256" key="4">
    <source>
        <dbReference type="ARBA" id="ARBA00023015"/>
    </source>
</evidence>
<organism evidence="11 12">
    <name type="scientific">Sphingomonas natans</name>
    <dbReference type="NCBI Taxonomy" id="3063330"/>
    <lineage>
        <taxon>Bacteria</taxon>
        <taxon>Pseudomonadati</taxon>
        <taxon>Pseudomonadota</taxon>
        <taxon>Alphaproteobacteria</taxon>
        <taxon>Sphingomonadales</taxon>
        <taxon>Sphingomonadaceae</taxon>
        <taxon>Sphingomonas</taxon>
    </lineage>
</organism>
<dbReference type="Pfam" id="PF02954">
    <property type="entry name" value="HTH_8"/>
    <property type="match status" value="1"/>
</dbReference>
<sequence length="458" mass="50272">MTFFEGEQMVLFVDDDAQLRAANIQLLELANISVRAFAGAEDALALLDRDFPGVLVSDIRMPRIDGLQLFAKARAIDPEIPVILITGHADVPMAVNALRDGAFDFLTKPFAVDHLVTSIRKALEMRRLVLDNRRLNAAISEGDSPLIGDSAAMVRIRDTIVQLARADIDVLVEGETGTGKELVALLLHRQGPRRGRPFVAVNCGALPANLAEAELFGHAHGALAASRTERIGRIEASNNGTLFLDEIDSTEPGVQAKLLRVLEEREVVPIGAAEPRAINLRVIAATKSDLADAIKVGSFRQDLYYRLNVVRLRLPPLRERRADIPQLFSYFVEVAKQQMGLATFTMDDGVRRRLVEHDWPGNVRELRNFAFEAVLGLSDGGGLTGAADASGISLAGRVERFEAMAIREALEASRGEIALTLRILGLPRKTLYDKLTRHGIEPKTYRKDAGTLRSGERR</sequence>
<dbReference type="Pfam" id="PF25601">
    <property type="entry name" value="AAA_lid_14"/>
    <property type="match status" value="1"/>
</dbReference>
<dbReference type="PANTHER" id="PTHR32071">
    <property type="entry name" value="TRANSCRIPTIONAL REGULATORY PROTEIN"/>
    <property type="match status" value="1"/>
</dbReference>
<evidence type="ECO:0000256" key="2">
    <source>
        <dbReference type="ARBA" id="ARBA00022840"/>
    </source>
</evidence>
<dbReference type="InterPro" id="IPR009057">
    <property type="entry name" value="Homeodomain-like_sf"/>
</dbReference>
<dbReference type="Proteomes" id="UP001169764">
    <property type="component" value="Unassembled WGS sequence"/>
</dbReference>
<keyword evidence="6" id="KW-0010">Activator</keyword>
<dbReference type="SMART" id="SM00382">
    <property type="entry name" value="AAA"/>
    <property type="match status" value="1"/>
</dbReference>
<proteinExistence type="predicted"/>
<comment type="caution">
    <text evidence="11">The sequence shown here is derived from an EMBL/GenBank/DDBJ whole genome shotgun (WGS) entry which is preliminary data.</text>
</comment>
<dbReference type="CDD" id="cd00009">
    <property type="entry name" value="AAA"/>
    <property type="match status" value="1"/>
</dbReference>
<accession>A0ABT8YB09</accession>
<dbReference type="InterPro" id="IPR025944">
    <property type="entry name" value="Sigma_54_int_dom_CS"/>
</dbReference>
<name>A0ABT8YB09_9SPHN</name>
<evidence type="ECO:0000256" key="5">
    <source>
        <dbReference type="ARBA" id="ARBA00023125"/>
    </source>
</evidence>
<dbReference type="InterPro" id="IPR058031">
    <property type="entry name" value="AAA_lid_NorR"/>
</dbReference>
<dbReference type="InterPro" id="IPR001789">
    <property type="entry name" value="Sig_transdc_resp-reg_receiver"/>
</dbReference>
<evidence type="ECO:0000259" key="9">
    <source>
        <dbReference type="PROSITE" id="PS50045"/>
    </source>
</evidence>
<gene>
    <name evidence="11" type="ORF">Q4F19_12390</name>
</gene>
<keyword evidence="4" id="KW-0805">Transcription regulation</keyword>
<dbReference type="PROSITE" id="PS00675">
    <property type="entry name" value="SIGMA54_INTERACT_1"/>
    <property type="match status" value="1"/>
</dbReference>
<dbReference type="PROSITE" id="PS50045">
    <property type="entry name" value="SIGMA54_INTERACT_4"/>
    <property type="match status" value="1"/>
</dbReference>
<keyword evidence="3" id="KW-0902">Two-component regulatory system</keyword>
<evidence type="ECO:0000256" key="3">
    <source>
        <dbReference type="ARBA" id="ARBA00023012"/>
    </source>
</evidence>
<dbReference type="SMART" id="SM00448">
    <property type="entry name" value="REC"/>
    <property type="match status" value="1"/>
</dbReference>
<evidence type="ECO:0000256" key="6">
    <source>
        <dbReference type="ARBA" id="ARBA00023159"/>
    </source>
</evidence>
<dbReference type="InterPro" id="IPR003593">
    <property type="entry name" value="AAA+_ATPase"/>
</dbReference>
<evidence type="ECO:0000313" key="11">
    <source>
        <dbReference type="EMBL" id="MDO6415182.1"/>
    </source>
</evidence>
<protein>
    <submittedName>
        <fullName evidence="11">Sigma-54 dependent transcriptional regulator</fullName>
    </submittedName>
</protein>
<keyword evidence="5" id="KW-0238">DNA-binding</keyword>
<dbReference type="InterPro" id="IPR002197">
    <property type="entry name" value="HTH_Fis"/>
</dbReference>
<feature type="domain" description="Response regulatory" evidence="10">
    <location>
        <begin position="9"/>
        <end position="123"/>
    </location>
</feature>
<keyword evidence="7" id="KW-0804">Transcription</keyword>
<evidence type="ECO:0000256" key="8">
    <source>
        <dbReference type="PROSITE-ProRule" id="PRU00169"/>
    </source>
</evidence>
<keyword evidence="2" id="KW-0067">ATP-binding</keyword>
<dbReference type="SUPFAM" id="SSF52172">
    <property type="entry name" value="CheY-like"/>
    <property type="match status" value="1"/>
</dbReference>
<evidence type="ECO:0000256" key="7">
    <source>
        <dbReference type="ARBA" id="ARBA00023163"/>
    </source>
</evidence>
<dbReference type="SUPFAM" id="SSF46689">
    <property type="entry name" value="Homeodomain-like"/>
    <property type="match status" value="1"/>
</dbReference>
<dbReference type="EMBL" id="JAUOTP010000005">
    <property type="protein sequence ID" value="MDO6415182.1"/>
    <property type="molecule type" value="Genomic_DNA"/>
</dbReference>
<dbReference type="InterPro" id="IPR027417">
    <property type="entry name" value="P-loop_NTPase"/>
</dbReference>
<keyword evidence="1" id="KW-0547">Nucleotide-binding</keyword>
<dbReference type="Pfam" id="PF00158">
    <property type="entry name" value="Sigma54_activat"/>
    <property type="match status" value="1"/>
</dbReference>
<dbReference type="InterPro" id="IPR025662">
    <property type="entry name" value="Sigma_54_int_dom_ATP-bd_1"/>
</dbReference>
<dbReference type="InterPro" id="IPR002078">
    <property type="entry name" value="Sigma_54_int"/>
</dbReference>
<dbReference type="Pfam" id="PF00072">
    <property type="entry name" value="Response_reg"/>
    <property type="match status" value="1"/>
</dbReference>
<dbReference type="InterPro" id="IPR011006">
    <property type="entry name" value="CheY-like_superfamily"/>
</dbReference>
<dbReference type="Gene3D" id="1.10.10.60">
    <property type="entry name" value="Homeodomain-like"/>
    <property type="match status" value="1"/>
</dbReference>
<dbReference type="RefSeq" id="WP_303543015.1">
    <property type="nucleotide sequence ID" value="NZ_JAUOTP010000005.1"/>
</dbReference>